<keyword evidence="1" id="KW-0479">Metal-binding</keyword>
<dbReference type="Proteomes" id="UP000193411">
    <property type="component" value="Unassembled WGS sequence"/>
</dbReference>
<feature type="compositionally biased region" description="Polar residues" evidence="2">
    <location>
        <begin position="96"/>
        <end position="119"/>
    </location>
</feature>
<dbReference type="CDD" id="cd00202">
    <property type="entry name" value="ZnF_GATA"/>
    <property type="match status" value="1"/>
</dbReference>
<keyword evidence="1" id="KW-0862">Zinc</keyword>
<feature type="region of interest" description="Disordered" evidence="2">
    <location>
        <begin position="317"/>
        <end position="353"/>
    </location>
</feature>
<dbReference type="PROSITE" id="PS50114">
    <property type="entry name" value="GATA_ZN_FINGER_2"/>
    <property type="match status" value="1"/>
</dbReference>
<dbReference type="Gene3D" id="3.30.50.10">
    <property type="entry name" value="Erythroid Transcription Factor GATA-1, subunit A"/>
    <property type="match status" value="1"/>
</dbReference>
<proteinExistence type="predicted"/>
<dbReference type="SUPFAM" id="SSF57716">
    <property type="entry name" value="Glucocorticoid receptor-like (DNA-binding domain)"/>
    <property type="match status" value="1"/>
</dbReference>
<reference evidence="4 5" key="1">
    <citation type="submission" date="2016-07" db="EMBL/GenBank/DDBJ databases">
        <title>Pervasive Adenine N6-methylation of Active Genes in Fungi.</title>
        <authorList>
            <consortium name="DOE Joint Genome Institute"/>
            <person name="Mondo S.J."/>
            <person name="Dannebaum R.O."/>
            <person name="Kuo R.C."/>
            <person name="Labutti K."/>
            <person name="Haridas S."/>
            <person name="Kuo A."/>
            <person name="Salamov A."/>
            <person name="Ahrendt S.R."/>
            <person name="Lipzen A."/>
            <person name="Sullivan W."/>
            <person name="Andreopoulos W.B."/>
            <person name="Clum A."/>
            <person name="Lindquist E."/>
            <person name="Daum C."/>
            <person name="Ramamoorthy G.K."/>
            <person name="Gryganskyi A."/>
            <person name="Culley D."/>
            <person name="Magnuson J.K."/>
            <person name="James T.Y."/>
            <person name="O'Malley M.A."/>
            <person name="Stajich J.E."/>
            <person name="Spatafora J.W."/>
            <person name="Visel A."/>
            <person name="Grigoriev I.V."/>
        </authorList>
    </citation>
    <scope>NUCLEOTIDE SEQUENCE [LARGE SCALE GENOMIC DNA]</scope>
    <source>
        <strain evidence="4 5">PL171</strain>
    </source>
</reference>
<feature type="region of interest" description="Disordered" evidence="2">
    <location>
        <begin position="96"/>
        <end position="129"/>
    </location>
</feature>
<dbReference type="GO" id="GO:0043565">
    <property type="term" value="F:sequence-specific DNA binding"/>
    <property type="evidence" value="ECO:0007669"/>
    <property type="project" value="InterPro"/>
</dbReference>
<dbReference type="InterPro" id="IPR000679">
    <property type="entry name" value="Znf_GATA"/>
</dbReference>
<gene>
    <name evidence="4" type="ORF">BCR44DRAFT_364677</name>
</gene>
<dbReference type="OrthoDB" id="24934at2759"/>
<feature type="compositionally biased region" description="Low complexity" evidence="2">
    <location>
        <begin position="317"/>
        <end position="328"/>
    </location>
</feature>
<dbReference type="Pfam" id="PF00320">
    <property type="entry name" value="GATA"/>
    <property type="match status" value="1"/>
</dbReference>
<feature type="region of interest" description="Disordered" evidence="2">
    <location>
        <begin position="206"/>
        <end position="254"/>
    </location>
</feature>
<evidence type="ECO:0000256" key="1">
    <source>
        <dbReference type="PROSITE-ProRule" id="PRU00094"/>
    </source>
</evidence>
<dbReference type="GO" id="GO:0006355">
    <property type="term" value="P:regulation of DNA-templated transcription"/>
    <property type="evidence" value="ECO:0007669"/>
    <property type="project" value="InterPro"/>
</dbReference>
<evidence type="ECO:0000313" key="4">
    <source>
        <dbReference type="EMBL" id="ORZ30058.1"/>
    </source>
</evidence>
<dbReference type="AlphaFoldDB" id="A0A1Y2H659"/>
<protein>
    <recommendedName>
        <fullName evidence="3">GATA-type domain-containing protein</fullName>
    </recommendedName>
</protein>
<accession>A0A1Y2H659</accession>
<keyword evidence="1" id="KW-0863">Zinc-finger</keyword>
<keyword evidence="5" id="KW-1185">Reference proteome</keyword>
<dbReference type="InterPro" id="IPR013088">
    <property type="entry name" value="Znf_NHR/GATA"/>
</dbReference>
<sequence length="400" mass="43441">MVILSIQDFTIFPSHSSWHELESQSVDQWCQYLVSSFEADRAQALEHEANSANGSNRATVAPPSPWRKITVLDPLPDLAIRFSTMYAYSLGHTKPASAQSTAANSPTKSSNSDDASGNKASAPVHLQPQLAGPIQAPLRDMRAASSVTDPVRAFGFVPSVHWDESVPMMASPLHPRYDAVVAFADCFLLVEWAPLDHLRRASMARQSSHVSKHASSPHKEHAGDGSQRAGSYLDRSSSSGAEHGDGADPASPTRYGAAAANTGYDMWGNSAAGWYPQAQPGYVPRGGYYSAYPGNQPVTGGNGADMFMGQNMYQAAAMAAQQQQQQQQPGNSQQEPPAAPKKASSRSNRRVNRNDRRCTVCLTTESRLWRRGGENNQDYLCNACGLREGRQKRKPIHCLL</sequence>
<comment type="caution">
    <text evidence="4">The sequence shown here is derived from an EMBL/GenBank/DDBJ whole genome shotgun (WGS) entry which is preliminary data.</text>
</comment>
<dbReference type="EMBL" id="MCFL01000107">
    <property type="protein sequence ID" value="ORZ30058.1"/>
    <property type="molecule type" value="Genomic_DNA"/>
</dbReference>
<evidence type="ECO:0000256" key="2">
    <source>
        <dbReference type="SAM" id="MobiDB-lite"/>
    </source>
</evidence>
<feature type="domain" description="GATA-type" evidence="3">
    <location>
        <begin position="352"/>
        <end position="386"/>
    </location>
</feature>
<name>A0A1Y2H659_9FUNG</name>
<organism evidence="4 5">
    <name type="scientific">Catenaria anguillulae PL171</name>
    <dbReference type="NCBI Taxonomy" id="765915"/>
    <lineage>
        <taxon>Eukaryota</taxon>
        <taxon>Fungi</taxon>
        <taxon>Fungi incertae sedis</taxon>
        <taxon>Blastocladiomycota</taxon>
        <taxon>Blastocladiomycetes</taxon>
        <taxon>Blastocladiales</taxon>
        <taxon>Catenariaceae</taxon>
        <taxon>Catenaria</taxon>
    </lineage>
</organism>
<evidence type="ECO:0000259" key="3">
    <source>
        <dbReference type="PROSITE" id="PS50114"/>
    </source>
</evidence>
<dbReference type="SMART" id="SM00401">
    <property type="entry name" value="ZnF_GATA"/>
    <property type="match status" value="1"/>
</dbReference>
<dbReference type="GO" id="GO:0008270">
    <property type="term" value="F:zinc ion binding"/>
    <property type="evidence" value="ECO:0007669"/>
    <property type="project" value="UniProtKB-KW"/>
</dbReference>
<evidence type="ECO:0000313" key="5">
    <source>
        <dbReference type="Proteomes" id="UP000193411"/>
    </source>
</evidence>